<evidence type="ECO:0000256" key="1">
    <source>
        <dbReference type="SAM" id="Phobius"/>
    </source>
</evidence>
<keyword evidence="1" id="KW-1133">Transmembrane helix</keyword>
<evidence type="ECO:0000313" key="3">
    <source>
        <dbReference type="Proteomes" id="UP000639338"/>
    </source>
</evidence>
<keyword evidence="1" id="KW-0472">Membrane</keyword>
<dbReference type="EMBL" id="JACMRX010000001">
    <property type="protein sequence ID" value="KAF7997211.1"/>
    <property type="molecule type" value="Genomic_DNA"/>
</dbReference>
<proteinExistence type="predicted"/>
<sequence>MSFNYEDPLGFTKRTASILDGLGAGEIVNEFKKRHISTDALGKLTKDDFIKLGASNELADSMYQQFNLKNQYRQLLDSNDDNRLKDLYDILKTGREHLHLISAFLTYANKRVRMSPNDFIVNQNKNERASKILAQATIATLHEIDQVEYHISQLLSQIRKADQKQRNVRAYLLTVGGLGLSLALLYRWRYY</sequence>
<organism evidence="2 3">
    <name type="scientific">Aphidius gifuensis</name>
    <name type="common">Parasitoid wasp</name>
    <dbReference type="NCBI Taxonomy" id="684658"/>
    <lineage>
        <taxon>Eukaryota</taxon>
        <taxon>Metazoa</taxon>
        <taxon>Ecdysozoa</taxon>
        <taxon>Arthropoda</taxon>
        <taxon>Hexapoda</taxon>
        <taxon>Insecta</taxon>
        <taxon>Pterygota</taxon>
        <taxon>Neoptera</taxon>
        <taxon>Endopterygota</taxon>
        <taxon>Hymenoptera</taxon>
        <taxon>Apocrita</taxon>
        <taxon>Ichneumonoidea</taxon>
        <taxon>Braconidae</taxon>
        <taxon>Aphidiinae</taxon>
        <taxon>Aphidius</taxon>
    </lineage>
</organism>
<keyword evidence="1" id="KW-0812">Transmembrane</keyword>
<protein>
    <submittedName>
        <fullName evidence="2">Uncharacterized protein</fullName>
    </submittedName>
</protein>
<feature type="transmembrane region" description="Helical" evidence="1">
    <location>
        <begin position="168"/>
        <end position="188"/>
    </location>
</feature>
<comment type="caution">
    <text evidence="2">The sequence shown here is derived from an EMBL/GenBank/DDBJ whole genome shotgun (WGS) entry which is preliminary data.</text>
</comment>
<dbReference type="Proteomes" id="UP000639338">
    <property type="component" value="Unassembled WGS sequence"/>
</dbReference>
<evidence type="ECO:0000313" key="2">
    <source>
        <dbReference type="EMBL" id="KAF7997211.1"/>
    </source>
</evidence>
<gene>
    <name evidence="2" type="ORF">HCN44_005488</name>
</gene>
<name>A0A834Y221_APHGI</name>
<reference evidence="2 3" key="1">
    <citation type="submission" date="2020-08" db="EMBL/GenBank/DDBJ databases">
        <title>Aphidius gifuensis genome sequencing and assembly.</title>
        <authorList>
            <person name="Du Z."/>
        </authorList>
    </citation>
    <scope>NUCLEOTIDE SEQUENCE [LARGE SCALE GENOMIC DNA]</scope>
    <source>
        <strain evidence="2">YNYX2018</strain>
        <tissue evidence="2">Adults</tissue>
    </source>
</reference>
<dbReference type="OrthoDB" id="10041611at2759"/>
<dbReference type="AlphaFoldDB" id="A0A834Y221"/>
<keyword evidence="3" id="KW-1185">Reference proteome</keyword>
<accession>A0A834Y221</accession>